<feature type="short sequence motif" description="Meso-diaminopimelate recognition motif" evidence="7">
    <location>
        <begin position="403"/>
        <end position="406"/>
    </location>
</feature>
<feature type="binding site" evidence="7">
    <location>
        <position position="25"/>
    </location>
    <ligand>
        <name>UDP-N-acetyl-alpha-D-muramoyl-L-alanyl-D-glutamate</name>
        <dbReference type="ChEBI" id="CHEBI:83900"/>
    </ligand>
</feature>
<keyword evidence="7" id="KW-0067">ATP-binding</keyword>
<comment type="PTM">
    <text evidence="7">Carboxylation is probably crucial for Mg(2+) binding and, consequently, for the gamma-phosphate positioning of ATP.</text>
</comment>
<evidence type="ECO:0000256" key="8">
    <source>
        <dbReference type="RuleBase" id="RU004135"/>
    </source>
</evidence>
<dbReference type="InterPro" id="IPR000713">
    <property type="entry name" value="Mur_ligase_N"/>
</dbReference>
<feature type="domain" description="Mur ligase N-terminal catalytic" evidence="9">
    <location>
        <begin position="18"/>
        <end position="95"/>
    </location>
</feature>
<dbReference type="UniPathway" id="UPA00219"/>
<keyword evidence="5 7" id="KW-0131">Cell cycle</keyword>
<evidence type="ECO:0000313" key="13">
    <source>
        <dbReference type="Proteomes" id="UP000243232"/>
    </source>
</evidence>
<keyword evidence="7" id="KW-0547">Nucleotide-binding</keyword>
<keyword evidence="2 7" id="KW-0132">Cell division</keyword>
<dbReference type="InterPro" id="IPR013221">
    <property type="entry name" value="Mur_ligase_cen"/>
</dbReference>
<dbReference type="Gene3D" id="3.90.190.20">
    <property type="entry name" value="Mur ligase, C-terminal domain"/>
    <property type="match status" value="1"/>
</dbReference>
<organism evidence="12 13">
    <name type="scientific">Pseudomonas pohangensis</name>
    <dbReference type="NCBI Taxonomy" id="364197"/>
    <lineage>
        <taxon>Bacteria</taxon>
        <taxon>Pseudomonadati</taxon>
        <taxon>Pseudomonadota</taxon>
        <taxon>Gammaproteobacteria</taxon>
        <taxon>Pseudomonadales</taxon>
        <taxon>Pseudomonadaceae</taxon>
        <taxon>Pseudomonas</taxon>
    </lineage>
</organism>
<comment type="function">
    <text evidence="7">Catalyzes the addition of meso-diaminopimelic acid to the nucleotide precursor UDP-N-acetylmuramoyl-L-alanyl-D-glutamate (UMAG) in the biosynthesis of bacterial cell-wall peptidoglycan.</text>
</comment>
<feature type="binding site" evidence="7">
    <location>
        <begin position="403"/>
        <end position="406"/>
    </location>
    <ligand>
        <name>meso-2,6-diaminopimelate</name>
        <dbReference type="ChEBI" id="CHEBI:57791"/>
    </ligand>
</feature>
<evidence type="ECO:0000259" key="9">
    <source>
        <dbReference type="Pfam" id="PF01225"/>
    </source>
</evidence>
<dbReference type="PANTHER" id="PTHR23135:SF4">
    <property type="entry name" value="UDP-N-ACETYLMURAMOYL-L-ALANYL-D-GLUTAMATE--2,6-DIAMINOPIMELATE LIGASE MURE HOMOLOG, CHLOROPLASTIC"/>
    <property type="match status" value="1"/>
</dbReference>
<dbReference type="Pfam" id="PF08245">
    <property type="entry name" value="Mur_ligase_M"/>
    <property type="match status" value="1"/>
</dbReference>
<dbReference type="GO" id="GO:0009252">
    <property type="term" value="P:peptidoglycan biosynthetic process"/>
    <property type="evidence" value="ECO:0007669"/>
    <property type="project" value="UniProtKB-UniRule"/>
</dbReference>
<evidence type="ECO:0000256" key="3">
    <source>
        <dbReference type="ARBA" id="ARBA00022960"/>
    </source>
</evidence>
<dbReference type="OrthoDB" id="9800958at2"/>
<dbReference type="GO" id="GO:0051301">
    <property type="term" value="P:cell division"/>
    <property type="evidence" value="ECO:0007669"/>
    <property type="project" value="UniProtKB-KW"/>
</dbReference>
<feature type="binding site" evidence="7">
    <location>
        <position position="184"/>
    </location>
    <ligand>
        <name>UDP-N-acetyl-alpha-D-muramoyl-L-alanyl-D-glutamate</name>
        <dbReference type="ChEBI" id="CHEBI:83900"/>
    </ligand>
</feature>
<dbReference type="GO" id="GO:0005737">
    <property type="term" value="C:cytoplasm"/>
    <property type="evidence" value="ECO:0007669"/>
    <property type="project" value="UniProtKB-SubCell"/>
</dbReference>
<feature type="domain" description="Mur ligase C-terminal" evidence="10">
    <location>
        <begin position="330"/>
        <end position="456"/>
    </location>
</feature>
<proteinExistence type="inferred from homology"/>
<reference evidence="13" key="1">
    <citation type="submission" date="2016-10" db="EMBL/GenBank/DDBJ databases">
        <authorList>
            <person name="Varghese N."/>
            <person name="Submissions S."/>
        </authorList>
    </citation>
    <scope>NUCLEOTIDE SEQUENCE [LARGE SCALE GENOMIC DNA]</scope>
    <source>
        <strain evidence="13">DSM 17875</strain>
    </source>
</reference>
<dbReference type="NCBIfam" id="NF001126">
    <property type="entry name" value="PRK00139.1-4"/>
    <property type="match status" value="1"/>
</dbReference>
<evidence type="ECO:0000256" key="4">
    <source>
        <dbReference type="ARBA" id="ARBA00022984"/>
    </source>
</evidence>
<dbReference type="SUPFAM" id="SSF53623">
    <property type="entry name" value="MurD-like peptide ligases, catalytic domain"/>
    <property type="match status" value="1"/>
</dbReference>
<dbReference type="InterPro" id="IPR004101">
    <property type="entry name" value="Mur_ligase_C"/>
</dbReference>
<comment type="pathway">
    <text evidence="7 8">Cell wall biogenesis; peptidoglycan biosynthesis.</text>
</comment>
<name>A0A1H2E6W6_9PSED</name>
<dbReference type="Pfam" id="PF02875">
    <property type="entry name" value="Mur_ligase_C"/>
    <property type="match status" value="1"/>
</dbReference>
<keyword evidence="7" id="KW-0460">Magnesium</keyword>
<evidence type="ECO:0000313" key="12">
    <source>
        <dbReference type="EMBL" id="SDT90774.1"/>
    </source>
</evidence>
<evidence type="ECO:0000256" key="7">
    <source>
        <dbReference type="HAMAP-Rule" id="MF_00208"/>
    </source>
</evidence>
<comment type="similarity">
    <text evidence="1 7">Belongs to the MurCDEF family. MurE subfamily.</text>
</comment>
<sequence>MPMPLNQLLPQAETSVLIRELTLDSRKVLPGDMFLAIPGAQQDARDHIADAVARGAAAVVYEAEGAPFALANPGVALIPLKGLSAQLSAIAGRFYGEPSRAMHLVGVTGTNGKTSVTQLLAQALDLLGEPCGIVGTLGCGFHGALQAGRHTTPDALAVQAMLARLKQTGARAVAMEVSSHGLDQDRVAALDFDVAVFTNLTRDHLDYHGSMDSYAAAKARLFAWPQLKCRVINLDDAFGRDLAKQRLPSRLIGYSLDNPRADLYCLDAQFSDQGIQARIVTPQGDGLLRSSLIGLFNLSNLLAAIGALMALGYPQDEILAVIPRLQGPAGRMQRLGGEQQPLVVVDYAHTPDALEKVLAALRPQVSGELLCLFGCGGDRDRGKRALMAEVAERLADRVLVTDDNPRSEDPAQIFSDIRAGFVHPERVTFKHGRDQAISSLIAAAKAGDVLVLAGKGHEDYQEINGQRLPFSDLQEAARALAAREVPHA</sequence>
<dbReference type="SUPFAM" id="SSF53244">
    <property type="entry name" value="MurD-like peptide ligases, peptide-binding domain"/>
    <property type="match status" value="1"/>
</dbReference>
<feature type="binding site" evidence="7">
    <location>
        <begin position="151"/>
        <end position="152"/>
    </location>
    <ligand>
        <name>UDP-N-acetyl-alpha-D-muramoyl-L-alanyl-D-glutamate</name>
        <dbReference type="ChEBI" id="CHEBI:83900"/>
    </ligand>
</feature>
<feature type="binding site" evidence="7">
    <location>
        <position position="458"/>
    </location>
    <ligand>
        <name>meso-2,6-diaminopimelate</name>
        <dbReference type="ChEBI" id="CHEBI:57791"/>
    </ligand>
</feature>
<dbReference type="GO" id="GO:0008360">
    <property type="term" value="P:regulation of cell shape"/>
    <property type="evidence" value="ECO:0007669"/>
    <property type="project" value="UniProtKB-KW"/>
</dbReference>
<keyword evidence="7 12" id="KW-0436">Ligase</keyword>
<comment type="caution">
    <text evidence="7">Lacks conserved residue(s) required for the propagation of feature annotation.</text>
</comment>
<dbReference type="NCBIfam" id="TIGR01085">
    <property type="entry name" value="murE"/>
    <property type="match status" value="1"/>
</dbReference>
<dbReference type="InterPro" id="IPR005761">
    <property type="entry name" value="UDP-N-AcMur-Glu-dNH2Pim_ligase"/>
</dbReference>
<dbReference type="InterPro" id="IPR036615">
    <property type="entry name" value="Mur_ligase_C_dom_sf"/>
</dbReference>
<accession>A0A1H2E6W6</accession>
<feature type="binding site" evidence="7">
    <location>
        <position position="178"/>
    </location>
    <ligand>
        <name>UDP-N-acetyl-alpha-D-muramoyl-L-alanyl-D-glutamate</name>
        <dbReference type="ChEBI" id="CHEBI:83900"/>
    </ligand>
</feature>
<dbReference type="STRING" id="364197.SAMN05216296_0458"/>
<keyword evidence="13" id="KW-1185">Reference proteome</keyword>
<comment type="cofactor">
    <cofactor evidence="7">
        <name>Mg(2+)</name>
        <dbReference type="ChEBI" id="CHEBI:18420"/>
    </cofactor>
</comment>
<dbReference type="GO" id="GO:0071555">
    <property type="term" value="P:cell wall organization"/>
    <property type="evidence" value="ECO:0007669"/>
    <property type="project" value="UniProtKB-KW"/>
</dbReference>
<evidence type="ECO:0000259" key="10">
    <source>
        <dbReference type="Pfam" id="PF02875"/>
    </source>
</evidence>
<feature type="binding site" evidence="7">
    <location>
        <position position="23"/>
    </location>
    <ligand>
        <name>UDP-N-acetyl-alpha-D-muramoyl-L-alanyl-D-glutamate</name>
        <dbReference type="ChEBI" id="CHEBI:83900"/>
    </ligand>
</feature>
<keyword evidence="6 7" id="KW-0961">Cell wall biogenesis/degradation</keyword>
<dbReference type="HAMAP" id="MF_00208">
    <property type="entry name" value="MurE"/>
    <property type="match status" value="1"/>
</dbReference>
<dbReference type="GO" id="GO:0000287">
    <property type="term" value="F:magnesium ion binding"/>
    <property type="evidence" value="ECO:0007669"/>
    <property type="project" value="UniProtKB-UniRule"/>
</dbReference>
<dbReference type="EC" id="6.3.2.13" evidence="7"/>
<dbReference type="Gene3D" id="3.40.1390.10">
    <property type="entry name" value="MurE/MurF, N-terminal domain"/>
    <property type="match status" value="1"/>
</dbReference>
<feature type="binding site" evidence="7">
    <location>
        <begin position="109"/>
        <end position="115"/>
    </location>
    <ligand>
        <name>ATP</name>
        <dbReference type="ChEBI" id="CHEBI:30616"/>
    </ligand>
</feature>
<dbReference type="Proteomes" id="UP000243232">
    <property type="component" value="Chromosome I"/>
</dbReference>
<dbReference type="PANTHER" id="PTHR23135">
    <property type="entry name" value="MUR LIGASE FAMILY MEMBER"/>
    <property type="match status" value="1"/>
</dbReference>
<keyword evidence="3 7" id="KW-0133">Cell shape</keyword>
<dbReference type="NCBIfam" id="NF001124">
    <property type="entry name" value="PRK00139.1-2"/>
    <property type="match status" value="1"/>
</dbReference>
<comment type="catalytic activity">
    <reaction evidence="7">
        <text>UDP-N-acetyl-alpha-D-muramoyl-L-alanyl-D-glutamate + meso-2,6-diaminopimelate + ATP = UDP-N-acetyl-alpha-D-muramoyl-L-alanyl-gamma-D-glutamyl-meso-2,6-diaminopimelate + ADP + phosphate + H(+)</text>
        <dbReference type="Rhea" id="RHEA:23676"/>
        <dbReference type="ChEBI" id="CHEBI:15378"/>
        <dbReference type="ChEBI" id="CHEBI:30616"/>
        <dbReference type="ChEBI" id="CHEBI:43474"/>
        <dbReference type="ChEBI" id="CHEBI:57791"/>
        <dbReference type="ChEBI" id="CHEBI:83900"/>
        <dbReference type="ChEBI" id="CHEBI:83905"/>
        <dbReference type="ChEBI" id="CHEBI:456216"/>
        <dbReference type="EC" id="6.3.2.13"/>
    </reaction>
</comment>
<dbReference type="Gene3D" id="3.40.1190.10">
    <property type="entry name" value="Mur-like, catalytic domain"/>
    <property type="match status" value="1"/>
</dbReference>
<dbReference type="InterPro" id="IPR035911">
    <property type="entry name" value="MurE/MurF_N"/>
</dbReference>
<dbReference type="AlphaFoldDB" id="A0A1H2E6W6"/>
<evidence type="ECO:0000259" key="11">
    <source>
        <dbReference type="Pfam" id="PF08245"/>
    </source>
</evidence>
<dbReference type="InterPro" id="IPR036565">
    <property type="entry name" value="Mur-like_cat_sf"/>
</dbReference>
<dbReference type="Pfam" id="PF01225">
    <property type="entry name" value="Mur_ligase"/>
    <property type="match status" value="1"/>
</dbReference>
<keyword evidence="7" id="KW-0963">Cytoplasm</keyword>
<comment type="subcellular location">
    <subcellularLocation>
        <location evidence="7 8">Cytoplasm</location>
    </subcellularLocation>
</comment>
<feature type="binding site" evidence="7">
    <location>
        <position position="454"/>
    </location>
    <ligand>
        <name>meso-2,6-diaminopimelate</name>
        <dbReference type="ChEBI" id="CHEBI:57791"/>
    </ligand>
</feature>
<gene>
    <name evidence="7" type="primary">murE</name>
    <name evidence="12" type="ORF">SAMN05216296_0458</name>
</gene>
<dbReference type="RefSeq" id="WP_090192894.1">
    <property type="nucleotide sequence ID" value="NZ_LT629785.1"/>
</dbReference>
<evidence type="ECO:0000256" key="5">
    <source>
        <dbReference type="ARBA" id="ARBA00023306"/>
    </source>
</evidence>
<feature type="modified residue" description="N6-carboxylysine" evidence="7">
    <location>
        <position position="218"/>
    </location>
</feature>
<evidence type="ECO:0000256" key="6">
    <source>
        <dbReference type="ARBA" id="ARBA00023316"/>
    </source>
</evidence>
<evidence type="ECO:0000256" key="2">
    <source>
        <dbReference type="ARBA" id="ARBA00022618"/>
    </source>
</evidence>
<dbReference type="SUPFAM" id="SSF63418">
    <property type="entry name" value="MurE/MurF N-terminal domain"/>
    <property type="match status" value="1"/>
</dbReference>
<feature type="domain" description="Mur ligase central" evidence="11">
    <location>
        <begin position="107"/>
        <end position="307"/>
    </location>
</feature>
<feature type="binding site" evidence="7">
    <location>
        <position position="186"/>
    </location>
    <ligand>
        <name>UDP-N-acetyl-alpha-D-muramoyl-L-alanyl-D-glutamate</name>
        <dbReference type="ChEBI" id="CHEBI:83900"/>
    </ligand>
</feature>
<dbReference type="EMBL" id="LT629785">
    <property type="protein sequence ID" value="SDT90774.1"/>
    <property type="molecule type" value="Genomic_DNA"/>
</dbReference>
<protein>
    <recommendedName>
        <fullName evidence="7">UDP-N-acetylmuramoyl-L-alanyl-D-glutamate--2,6-diaminopimelate ligase</fullName>
        <ecNumber evidence="7">6.3.2.13</ecNumber>
    </recommendedName>
    <alternativeName>
        <fullName evidence="7">Meso-A2pm-adding enzyme</fullName>
    </alternativeName>
    <alternativeName>
        <fullName evidence="7">Meso-diaminopimelate-adding enzyme</fullName>
    </alternativeName>
    <alternativeName>
        <fullName evidence="7">UDP-MurNAc-L-Ala-D-Glu:meso-diaminopimelate ligase</fullName>
    </alternativeName>
    <alternativeName>
        <fullName evidence="7">UDP-MurNAc-tripeptide synthetase</fullName>
    </alternativeName>
    <alternativeName>
        <fullName evidence="7">UDP-N-acetylmuramyl-tripeptide synthetase</fullName>
    </alternativeName>
</protein>
<feature type="binding site" evidence="7">
    <location>
        <position position="379"/>
    </location>
    <ligand>
        <name>meso-2,6-diaminopimelate</name>
        <dbReference type="ChEBI" id="CHEBI:57791"/>
    </ligand>
</feature>
<dbReference type="GO" id="GO:0005524">
    <property type="term" value="F:ATP binding"/>
    <property type="evidence" value="ECO:0007669"/>
    <property type="project" value="UniProtKB-UniRule"/>
</dbReference>
<keyword evidence="4 7" id="KW-0573">Peptidoglycan synthesis</keyword>
<dbReference type="GO" id="GO:0008765">
    <property type="term" value="F:UDP-N-acetylmuramoylalanyl-D-glutamate-2,6-diaminopimelate ligase activity"/>
    <property type="evidence" value="ECO:0007669"/>
    <property type="project" value="UniProtKB-UniRule"/>
</dbReference>
<evidence type="ECO:0000256" key="1">
    <source>
        <dbReference type="ARBA" id="ARBA00005898"/>
    </source>
</evidence>